<evidence type="ECO:0000313" key="13">
    <source>
        <dbReference type="Proteomes" id="UP000182257"/>
    </source>
</evidence>
<evidence type="ECO:0000256" key="2">
    <source>
        <dbReference type="ARBA" id="ARBA00022490"/>
    </source>
</evidence>
<dbReference type="NCBIfam" id="NF040815">
    <property type="entry name" value="recomb_XerA_Arch"/>
    <property type="match status" value="1"/>
</dbReference>
<reference evidence="12 13" key="1">
    <citation type="submission" date="2016-10" db="EMBL/GenBank/DDBJ databases">
        <authorList>
            <person name="de Groot N.N."/>
        </authorList>
    </citation>
    <scope>NUCLEOTIDE SEQUENCE [LARGE SCALE GENOMIC DNA]</scope>
    <source>
        <strain evidence="12 13">D31d</strain>
    </source>
</reference>
<feature type="active site" evidence="9">
    <location>
        <position position="239"/>
    </location>
</feature>
<dbReference type="PROSITE" id="PS51898">
    <property type="entry name" value="TYR_RECOMBINASE"/>
    <property type="match status" value="1"/>
</dbReference>
<dbReference type="InterPro" id="IPR002104">
    <property type="entry name" value="Integrase_catalytic"/>
</dbReference>
<evidence type="ECO:0000256" key="5">
    <source>
        <dbReference type="ARBA" id="ARBA00022908"/>
    </source>
</evidence>
<keyword evidence="7 9" id="KW-0233">DNA recombination</keyword>
<dbReference type="GO" id="GO:0051301">
    <property type="term" value="P:cell division"/>
    <property type="evidence" value="ECO:0007669"/>
    <property type="project" value="UniProtKB-KW"/>
</dbReference>
<comment type="subunit">
    <text evidence="9">Forms a cyclic heterotetrameric complex composed of two molecules of XerC and two molecules of XerD.</text>
</comment>
<keyword evidence="2 9" id="KW-0963">Cytoplasm</keyword>
<dbReference type="Gene3D" id="1.10.150.130">
    <property type="match status" value="1"/>
</dbReference>
<name>A0A1H4F8N3_XYLRU</name>
<feature type="active site" evidence="9">
    <location>
        <position position="170"/>
    </location>
</feature>
<feature type="active site" description="O-(3'-phospho-DNA)-tyrosine intermediate" evidence="9">
    <location>
        <position position="274"/>
    </location>
</feature>
<dbReference type="SUPFAM" id="SSF56349">
    <property type="entry name" value="DNA breaking-rejoining enzymes"/>
    <property type="match status" value="1"/>
</dbReference>
<dbReference type="Proteomes" id="UP000182257">
    <property type="component" value="Unassembled WGS sequence"/>
</dbReference>
<evidence type="ECO:0000256" key="9">
    <source>
        <dbReference type="HAMAP-Rule" id="MF_01808"/>
    </source>
</evidence>
<comment type="subcellular location">
    <subcellularLocation>
        <location evidence="1 9">Cytoplasm</location>
    </subcellularLocation>
</comment>
<evidence type="ECO:0000256" key="4">
    <source>
        <dbReference type="ARBA" id="ARBA00022829"/>
    </source>
</evidence>
<evidence type="ECO:0000259" key="10">
    <source>
        <dbReference type="PROSITE" id="PS51898"/>
    </source>
</evidence>
<feature type="domain" description="Core-binding (CB)" evidence="11">
    <location>
        <begin position="1"/>
        <end position="84"/>
    </location>
</feature>
<evidence type="ECO:0000259" key="11">
    <source>
        <dbReference type="PROSITE" id="PS51900"/>
    </source>
</evidence>
<gene>
    <name evidence="9" type="primary">xerC</name>
    <name evidence="12" type="ORF">SAMN05216462_3171</name>
</gene>
<dbReference type="PANTHER" id="PTHR30349:SF77">
    <property type="entry name" value="TYROSINE RECOMBINASE XERC"/>
    <property type="match status" value="1"/>
</dbReference>
<dbReference type="PANTHER" id="PTHR30349">
    <property type="entry name" value="PHAGE INTEGRASE-RELATED"/>
    <property type="match status" value="1"/>
</dbReference>
<dbReference type="AlphaFoldDB" id="A0A1H4F8N3"/>
<dbReference type="GO" id="GO:0009037">
    <property type="term" value="F:tyrosine-based site-specific recombinase activity"/>
    <property type="evidence" value="ECO:0007669"/>
    <property type="project" value="UniProtKB-UniRule"/>
</dbReference>
<feature type="active site" evidence="9">
    <location>
        <position position="242"/>
    </location>
</feature>
<keyword evidence="5 9" id="KW-0229">DNA integration</keyword>
<keyword evidence="3 9" id="KW-0132">Cell division</keyword>
<evidence type="ECO:0000256" key="1">
    <source>
        <dbReference type="ARBA" id="ARBA00004496"/>
    </source>
</evidence>
<evidence type="ECO:0000256" key="6">
    <source>
        <dbReference type="ARBA" id="ARBA00023125"/>
    </source>
</evidence>
<dbReference type="EMBL" id="FNRF01000008">
    <property type="protein sequence ID" value="SEA93673.1"/>
    <property type="molecule type" value="Genomic_DNA"/>
</dbReference>
<accession>A0A1H4F8N3</accession>
<evidence type="ECO:0000256" key="3">
    <source>
        <dbReference type="ARBA" id="ARBA00022618"/>
    </source>
</evidence>
<dbReference type="RefSeq" id="WP_074762334.1">
    <property type="nucleotide sequence ID" value="NZ_FNRF01000008.1"/>
</dbReference>
<dbReference type="InterPro" id="IPR010998">
    <property type="entry name" value="Integrase_recombinase_N"/>
</dbReference>
<dbReference type="InterPro" id="IPR011010">
    <property type="entry name" value="DNA_brk_join_enz"/>
</dbReference>
<dbReference type="Pfam" id="PF02899">
    <property type="entry name" value="Phage_int_SAM_1"/>
    <property type="match status" value="1"/>
</dbReference>
<evidence type="ECO:0000256" key="7">
    <source>
        <dbReference type="ARBA" id="ARBA00023172"/>
    </source>
</evidence>
<dbReference type="InterPro" id="IPR013762">
    <property type="entry name" value="Integrase-like_cat_sf"/>
</dbReference>
<dbReference type="OrthoDB" id="9801717at2"/>
<keyword evidence="8 9" id="KW-0131">Cell cycle</keyword>
<keyword evidence="6 9" id="KW-0238">DNA-binding</keyword>
<sequence length="293" mass="33581">MMINQFLDYLRYERNTSPLTVQTYEESLRDFESYVTFRDKELSISSVDTDLIRDWMEGLMDKGNSASTINKKLSALRSFYRFALKRQLVKTDPAHAVMGPKKSKPLPQFLREGEMDRLIDGIEWDSSFNNVRARTMLLLFYEAGLRRAELVSLNDKDVDFESAQLKVTGKRNKQRIVPFGAELAEALKQYQSARNEQFGETGGALFLSDKGQRISDSQVYQIVKKYLSMVTSLKKRSPHVLRHTFATAMLNNGAGLETIKSLLGHASVSTTEIYTHTTFEQLKRIYKEAHPRA</sequence>
<feature type="domain" description="Tyr recombinase" evidence="10">
    <location>
        <begin position="105"/>
        <end position="287"/>
    </location>
</feature>
<dbReference type="GO" id="GO:0007059">
    <property type="term" value="P:chromosome segregation"/>
    <property type="evidence" value="ECO:0007669"/>
    <property type="project" value="UniProtKB-UniRule"/>
</dbReference>
<evidence type="ECO:0000256" key="8">
    <source>
        <dbReference type="ARBA" id="ARBA00023306"/>
    </source>
</evidence>
<dbReference type="InterPro" id="IPR044068">
    <property type="entry name" value="CB"/>
</dbReference>
<dbReference type="HAMAP" id="MF_01808">
    <property type="entry name" value="Recomb_XerC_XerD"/>
    <property type="match status" value="1"/>
</dbReference>
<organism evidence="12 13">
    <name type="scientific">Xylanibacter ruminicola</name>
    <name type="common">Prevotella ruminicola</name>
    <dbReference type="NCBI Taxonomy" id="839"/>
    <lineage>
        <taxon>Bacteria</taxon>
        <taxon>Pseudomonadati</taxon>
        <taxon>Bacteroidota</taxon>
        <taxon>Bacteroidia</taxon>
        <taxon>Bacteroidales</taxon>
        <taxon>Prevotellaceae</taxon>
        <taxon>Xylanibacter</taxon>
    </lineage>
</organism>
<proteinExistence type="inferred from homology"/>
<dbReference type="GO" id="GO:0005737">
    <property type="term" value="C:cytoplasm"/>
    <property type="evidence" value="ECO:0007669"/>
    <property type="project" value="UniProtKB-SubCell"/>
</dbReference>
<comment type="similarity">
    <text evidence="9">Belongs to the 'phage' integrase family. XerC subfamily.</text>
</comment>
<dbReference type="Pfam" id="PF00589">
    <property type="entry name" value="Phage_integrase"/>
    <property type="match status" value="1"/>
</dbReference>
<feature type="active site" evidence="9">
    <location>
        <position position="146"/>
    </location>
</feature>
<feature type="active site" evidence="9">
    <location>
        <position position="265"/>
    </location>
</feature>
<dbReference type="InterPro" id="IPR023009">
    <property type="entry name" value="Tyrosine_recombinase_XerC/XerD"/>
</dbReference>
<dbReference type="GO" id="GO:0006313">
    <property type="term" value="P:DNA transposition"/>
    <property type="evidence" value="ECO:0007669"/>
    <property type="project" value="UniProtKB-UniRule"/>
</dbReference>
<evidence type="ECO:0000313" key="12">
    <source>
        <dbReference type="EMBL" id="SEA93673.1"/>
    </source>
</evidence>
<comment type="function">
    <text evidence="9">Site-specific tyrosine recombinase, which acts by catalyzing the cutting and rejoining of the recombining DNA molecules. The XerC-XerD complex is essential to convert dimers of the bacterial chromosome into monomers to permit their segregation at cell division. It also contributes to the segregational stability of plasmids.</text>
</comment>
<dbReference type="PROSITE" id="PS51900">
    <property type="entry name" value="CB"/>
    <property type="match status" value="1"/>
</dbReference>
<dbReference type="Gene3D" id="1.10.443.10">
    <property type="entry name" value="Intergrase catalytic core"/>
    <property type="match status" value="1"/>
</dbReference>
<dbReference type="InterPro" id="IPR004107">
    <property type="entry name" value="Integrase_SAM-like_N"/>
</dbReference>
<dbReference type="GO" id="GO:0003677">
    <property type="term" value="F:DNA binding"/>
    <property type="evidence" value="ECO:0007669"/>
    <property type="project" value="UniProtKB-UniRule"/>
</dbReference>
<keyword evidence="4 9" id="KW-0159">Chromosome partition</keyword>
<protein>
    <recommendedName>
        <fullName evidence="9">Tyrosine recombinase XerC</fullName>
    </recommendedName>
</protein>
<dbReference type="InterPro" id="IPR050090">
    <property type="entry name" value="Tyrosine_recombinase_XerCD"/>
</dbReference>